<accession>A0ABS8V6G9</accession>
<dbReference type="EMBL" id="JACEIK010003622">
    <property type="protein sequence ID" value="MCD9642449.1"/>
    <property type="molecule type" value="Genomic_DNA"/>
</dbReference>
<protein>
    <submittedName>
        <fullName evidence="1">Uncharacterized protein</fullName>
    </submittedName>
</protein>
<sequence>EVVTSHGIIHPEEAQKQTEGVLAHITSRGWMVQPQILLVMMKLLANEFARVDPVIEVSCRIVRGSS</sequence>
<keyword evidence="2" id="KW-1185">Reference proteome</keyword>
<feature type="non-terminal residue" evidence="1">
    <location>
        <position position="1"/>
    </location>
</feature>
<name>A0ABS8V6G9_DATST</name>
<dbReference type="Proteomes" id="UP000823775">
    <property type="component" value="Unassembled WGS sequence"/>
</dbReference>
<gene>
    <name evidence="1" type="ORF">HAX54_029278</name>
</gene>
<organism evidence="1 2">
    <name type="scientific">Datura stramonium</name>
    <name type="common">Jimsonweed</name>
    <name type="synonym">Common thornapple</name>
    <dbReference type="NCBI Taxonomy" id="4076"/>
    <lineage>
        <taxon>Eukaryota</taxon>
        <taxon>Viridiplantae</taxon>
        <taxon>Streptophyta</taxon>
        <taxon>Embryophyta</taxon>
        <taxon>Tracheophyta</taxon>
        <taxon>Spermatophyta</taxon>
        <taxon>Magnoliopsida</taxon>
        <taxon>eudicotyledons</taxon>
        <taxon>Gunneridae</taxon>
        <taxon>Pentapetalae</taxon>
        <taxon>asterids</taxon>
        <taxon>lamiids</taxon>
        <taxon>Solanales</taxon>
        <taxon>Solanaceae</taxon>
        <taxon>Solanoideae</taxon>
        <taxon>Datureae</taxon>
        <taxon>Datura</taxon>
    </lineage>
</organism>
<evidence type="ECO:0000313" key="2">
    <source>
        <dbReference type="Proteomes" id="UP000823775"/>
    </source>
</evidence>
<reference evidence="1 2" key="1">
    <citation type="journal article" date="2021" name="BMC Genomics">
        <title>Datura genome reveals duplications of psychoactive alkaloid biosynthetic genes and high mutation rate following tissue culture.</title>
        <authorList>
            <person name="Rajewski A."/>
            <person name="Carter-House D."/>
            <person name="Stajich J."/>
            <person name="Litt A."/>
        </authorList>
    </citation>
    <scope>NUCLEOTIDE SEQUENCE [LARGE SCALE GENOMIC DNA]</scope>
    <source>
        <strain evidence="1">AR-01</strain>
    </source>
</reference>
<proteinExistence type="predicted"/>
<comment type="caution">
    <text evidence="1">The sequence shown here is derived from an EMBL/GenBank/DDBJ whole genome shotgun (WGS) entry which is preliminary data.</text>
</comment>
<evidence type="ECO:0000313" key="1">
    <source>
        <dbReference type="EMBL" id="MCD9642449.1"/>
    </source>
</evidence>